<proteinExistence type="predicted"/>
<organism evidence="1 2">
    <name type="scientific">Porphyromonas gingivalis (strain ATCC 33277 / DSM 20709 / CIP 103683 / JCM 12257 / NCTC 11834 / 2561)</name>
    <dbReference type="NCBI Taxonomy" id="431947"/>
    <lineage>
        <taxon>Bacteria</taxon>
        <taxon>Pseudomonadati</taxon>
        <taxon>Bacteroidota</taxon>
        <taxon>Bacteroidia</taxon>
        <taxon>Bacteroidales</taxon>
        <taxon>Porphyromonadaceae</taxon>
        <taxon>Porphyromonas</taxon>
    </lineage>
</organism>
<accession>B2RKY2</accession>
<dbReference type="KEGG" id="pgn:PGN_1508"/>
<evidence type="ECO:0000313" key="1">
    <source>
        <dbReference type="EMBL" id="BAG34027.1"/>
    </source>
</evidence>
<sequence>MLFRMIAKWQEKIFCKAVNYALSLIAFLRGVD</sequence>
<dbReference type="Proteomes" id="UP000008842">
    <property type="component" value="Chromosome"/>
</dbReference>
<reference evidence="1 2" key="1">
    <citation type="journal article" date="2008" name="DNA Res.">
        <title>Determination of the genome sequence of Porphyromonas gingivalis strain ATCC 33277 and genomic comparison with strain W83 revealed extensive genome rearrangements in P. gingivalis.</title>
        <authorList>
            <person name="Naito M."/>
            <person name="Hirakawa H."/>
            <person name="Yamashita A."/>
            <person name="Ohara N."/>
            <person name="Shoji M."/>
            <person name="Yukitake H."/>
            <person name="Nakayama K."/>
            <person name="Toh H."/>
            <person name="Yoshimura F."/>
            <person name="Kuhara S."/>
            <person name="Hattori M."/>
            <person name="Hayashi T."/>
            <person name="Nakayama K."/>
        </authorList>
    </citation>
    <scope>NUCLEOTIDE SEQUENCE [LARGE SCALE GENOMIC DNA]</scope>
    <source>
        <strain evidence="2">ATCC 33277 / DSM 20709 / CIP 103683 / JCM 12257 / NCTC 11834 / 2561</strain>
    </source>
</reference>
<protein>
    <submittedName>
        <fullName evidence="1">Uncharacterized protein</fullName>
    </submittedName>
</protein>
<dbReference type="AlphaFoldDB" id="B2RKY2"/>
<dbReference type="HOGENOM" id="CLU_3390759_0_0_10"/>
<gene>
    <name evidence="1" type="ordered locus">PGN_1508</name>
</gene>
<dbReference type="EMBL" id="AP009380">
    <property type="protein sequence ID" value="BAG34027.1"/>
    <property type="molecule type" value="Genomic_DNA"/>
</dbReference>
<evidence type="ECO:0000313" key="2">
    <source>
        <dbReference type="Proteomes" id="UP000008842"/>
    </source>
</evidence>
<name>B2RKY2_PORG3</name>